<protein>
    <submittedName>
        <fullName evidence="2">Cytoplasmic protein NCK1</fullName>
    </submittedName>
</protein>
<dbReference type="Gene3D" id="3.40.50.12700">
    <property type="match status" value="1"/>
</dbReference>
<gene>
    <name evidence="2" type="ORF">H4Q32_007084</name>
</gene>
<dbReference type="EMBL" id="JACTAM010000008">
    <property type="protein sequence ID" value="KAI2661480.1"/>
    <property type="molecule type" value="Genomic_DNA"/>
</dbReference>
<evidence type="ECO:0000313" key="3">
    <source>
        <dbReference type="Proteomes" id="UP000830375"/>
    </source>
</evidence>
<comment type="caution">
    <text evidence="2">The sequence shown here is derived from an EMBL/GenBank/DDBJ whole genome shotgun (WGS) entry which is preliminary data.</text>
</comment>
<dbReference type="SUPFAM" id="SSF52266">
    <property type="entry name" value="SGNH hydrolase"/>
    <property type="match status" value="1"/>
</dbReference>
<name>A0ABQ8MF19_LABRO</name>
<evidence type="ECO:0000313" key="2">
    <source>
        <dbReference type="EMBL" id="KAI2661480.1"/>
    </source>
</evidence>
<evidence type="ECO:0000256" key="1">
    <source>
        <dbReference type="SAM" id="MobiDB-lite"/>
    </source>
</evidence>
<accession>A0ABQ8MF19</accession>
<dbReference type="Proteomes" id="UP000830375">
    <property type="component" value="Unassembled WGS sequence"/>
</dbReference>
<reference evidence="2 3" key="1">
    <citation type="submission" date="2022-01" db="EMBL/GenBank/DDBJ databases">
        <title>A high-quality chromosome-level genome assembly of rohu carp, Labeo rohita.</title>
        <authorList>
            <person name="Arick M.A. II"/>
            <person name="Hsu C.-Y."/>
            <person name="Magbanua Z."/>
            <person name="Pechanova O."/>
            <person name="Grover C."/>
            <person name="Miller E."/>
            <person name="Thrash A."/>
            <person name="Ezzel L."/>
            <person name="Alam S."/>
            <person name="Benzie J."/>
            <person name="Hamilton M."/>
            <person name="Karsi A."/>
            <person name="Lawrence M.L."/>
            <person name="Peterson D.G."/>
        </authorList>
    </citation>
    <scope>NUCLEOTIDE SEQUENCE [LARGE SCALE GENOMIC DNA]</scope>
    <source>
        <strain evidence="3">BAU-BD-2019</strain>
        <tissue evidence="2">Blood</tissue>
    </source>
</reference>
<organism evidence="2 3">
    <name type="scientific">Labeo rohita</name>
    <name type="common">Indian major carp</name>
    <name type="synonym">Cyprinus rohita</name>
    <dbReference type="NCBI Taxonomy" id="84645"/>
    <lineage>
        <taxon>Eukaryota</taxon>
        <taxon>Metazoa</taxon>
        <taxon>Chordata</taxon>
        <taxon>Craniata</taxon>
        <taxon>Vertebrata</taxon>
        <taxon>Euteleostomi</taxon>
        <taxon>Actinopterygii</taxon>
        <taxon>Neopterygii</taxon>
        <taxon>Teleostei</taxon>
        <taxon>Ostariophysi</taxon>
        <taxon>Cypriniformes</taxon>
        <taxon>Cyprinidae</taxon>
        <taxon>Labeoninae</taxon>
        <taxon>Labeonini</taxon>
        <taxon>Labeo</taxon>
    </lineage>
</organism>
<feature type="region of interest" description="Disordered" evidence="1">
    <location>
        <begin position="189"/>
        <end position="210"/>
    </location>
</feature>
<sequence>MANSCLPLSAGEDTFELEAMENQIHELLEKQAELREWRAVLESSRADAHKSGAQCTQDVIFPGLLYSGAGTPWTVGAAAVEDVSQALGEETEHGAVIVGDSIRATLAKDTRNPDDESVGAIVLHVGMNNIKLRQTEILKRDFRGLIETVRSTSPATRIIVSGPLPMGTVKTIDDLVRLGTQIEKDWTESKRRWSQEKGTEEEFFWRKKST</sequence>
<keyword evidence="3" id="KW-1185">Reference proteome</keyword>
<proteinExistence type="predicted"/>